<dbReference type="STRING" id="446470.Snas_1430"/>
<dbReference type="OrthoDB" id="5242095at2"/>
<dbReference type="Gene3D" id="1.10.1660.10">
    <property type="match status" value="1"/>
</dbReference>
<dbReference type="AlphaFoldDB" id="D3PV83"/>
<proteinExistence type="predicted"/>
<keyword evidence="4" id="KW-1185">Reference proteome</keyword>
<dbReference type="InterPro" id="IPR000551">
    <property type="entry name" value="MerR-type_HTH_dom"/>
</dbReference>
<dbReference type="CDD" id="cd04780">
    <property type="entry name" value="HTH_MerR-like_sg5"/>
    <property type="match status" value="1"/>
</dbReference>
<evidence type="ECO:0000256" key="1">
    <source>
        <dbReference type="ARBA" id="ARBA00023125"/>
    </source>
</evidence>
<name>D3PV83_STANL</name>
<keyword evidence="1" id="KW-0238">DNA-binding</keyword>
<dbReference type="GO" id="GO:0003677">
    <property type="term" value="F:DNA binding"/>
    <property type="evidence" value="ECO:0007669"/>
    <property type="project" value="UniProtKB-KW"/>
</dbReference>
<dbReference type="GO" id="GO:0003700">
    <property type="term" value="F:DNA-binding transcription factor activity"/>
    <property type="evidence" value="ECO:0007669"/>
    <property type="project" value="InterPro"/>
</dbReference>
<dbReference type="Proteomes" id="UP000000844">
    <property type="component" value="Chromosome"/>
</dbReference>
<dbReference type="PANTHER" id="PTHR30204">
    <property type="entry name" value="REDOX-CYCLING DRUG-SENSING TRANSCRIPTIONAL ACTIVATOR SOXR"/>
    <property type="match status" value="1"/>
</dbReference>
<dbReference type="PROSITE" id="PS50937">
    <property type="entry name" value="HTH_MERR_2"/>
    <property type="match status" value="1"/>
</dbReference>
<dbReference type="eggNOG" id="COG0789">
    <property type="taxonomic scope" value="Bacteria"/>
</dbReference>
<gene>
    <name evidence="3" type="ordered locus">Snas_1430</name>
</gene>
<dbReference type="HOGENOM" id="CLU_102175_0_0_11"/>
<dbReference type="SMART" id="SM00422">
    <property type="entry name" value="HTH_MERR"/>
    <property type="match status" value="1"/>
</dbReference>
<protein>
    <submittedName>
        <fullName evidence="3">Transcriptional regulator, MerR family</fullName>
    </submittedName>
</protein>
<dbReference type="PRINTS" id="PR00040">
    <property type="entry name" value="HTHMERR"/>
</dbReference>
<dbReference type="EMBL" id="CP001778">
    <property type="protein sequence ID" value="ADD41136.1"/>
    <property type="molecule type" value="Genomic_DNA"/>
</dbReference>
<accession>D3PV83</accession>
<dbReference type="PANTHER" id="PTHR30204:SF98">
    <property type="entry name" value="HTH-TYPE TRANSCRIPTIONAL REGULATOR ADHR"/>
    <property type="match status" value="1"/>
</dbReference>
<reference evidence="3 4" key="1">
    <citation type="journal article" date="2009" name="Stand. Genomic Sci.">
        <title>Complete genome sequence of Stackebrandtia nassauensis type strain (LLR-40K-21).</title>
        <authorList>
            <person name="Munk C."/>
            <person name="Lapidus A."/>
            <person name="Copeland A."/>
            <person name="Jando M."/>
            <person name="Mayilraj S."/>
            <person name="Glavina Del Rio T."/>
            <person name="Nolan M."/>
            <person name="Chen F."/>
            <person name="Lucas S."/>
            <person name="Tice H."/>
            <person name="Cheng J.F."/>
            <person name="Han C."/>
            <person name="Detter J.C."/>
            <person name="Bruce D."/>
            <person name="Goodwin L."/>
            <person name="Chain P."/>
            <person name="Pitluck S."/>
            <person name="Goker M."/>
            <person name="Ovchinikova G."/>
            <person name="Pati A."/>
            <person name="Ivanova N."/>
            <person name="Mavromatis K."/>
            <person name="Chen A."/>
            <person name="Palaniappan K."/>
            <person name="Land M."/>
            <person name="Hauser L."/>
            <person name="Chang Y.J."/>
            <person name="Jeffries C.D."/>
            <person name="Bristow J."/>
            <person name="Eisen J.A."/>
            <person name="Markowitz V."/>
            <person name="Hugenholtz P."/>
            <person name="Kyrpides N.C."/>
            <person name="Klenk H.P."/>
        </authorList>
    </citation>
    <scope>NUCLEOTIDE SEQUENCE [LARGE SCALE GENOMIC DNA]</scope>
    <source>
        <strain evidence="4">DSM 44728 / CIP 108903 / NRRL B-16338 / NBRC 102104 / LLR-40K-21</strain>
    </source>
</reference>
<evidence type="ECO:0000313" key="3">
    <source>
        <dbReference type="EMBL" id="ADD41136.1"/>
    </source>
</evidence>
<dbReference type="Pfam" id="PF13411">
    <property type="entry name" value="MerR_1"/>
    <property type="match status" value="1"/>
</dbReference>
<dbReference type="RefSeq" id="WP_013016707.1">
    <property type="nucleotide sequence ID" value="NC_013947.1"/>
</dbReference>
<dbReference type="InterPro" id="IPR009061">
    <property type="entry name" value="DNA-bd_dom_put_sf"/>
</dbReference>
<sequence>MRVAELSRTSGVPVPSIKYYLRAGLLPPGERTAPNQADYGDSHVHRLRLIRALIEVGGLSVAAVKEVLESVDAQGADLHEALGSAFAATLPARTAEEESEYTETARRTAADLIERHGWLVGSDSKNVEALVSALAVMYRLQQHDVESMVELYAQHANTMATREVAWVAERGDIDAVVEAAVVGTFIGGAVFNAMRVIVHESASKKTLAAS</sequence>
<dbReference type="SUPFAM" id="SSF46955">
    <property type="entry name" value="Putative DNA-binding domain"/>
    <property type="match status" value="1"/>
</dbReference>
<evidence type="ECO:0000259" key="2">
    <source>
        <dbReference type="PROSITE" id="PS50937"/>
    </source>
</evidence>
<feature type="domain" description="HTH merR-type" evidence="2">
    <location>
        <begin position="1"/>
        <end position="70"/>
    </location>
</feature>
<dbReference type="KEGG" id="sna:Snas_1430"/>
<organism evidence="3 4">
    <name type="scientific">Stackebrandtia nassauensis (strain DSM 44728 / CIP 108903 / NRRL B-16338 / NBRC 102104 / LLR-40K-21)</name>
    <dbReference type="NCBI Taxonomy" id="446470"/>
    <lineage>
        <taxon>Bacteria</taxon>
        <taxon>Bacillati</taxon>
        <taxon>Actinomycetota</taxon>
        <taxon>Actinomycetes</taxon>
        <taxon>Glycomycetales</taxon>
        <taxon>Glycomycetaceae</taxon>
        <taxon>Stackebrandtia</taxon>
    </lineage>
</organism>
<evidence type="ECO:0000313" key="4">
    <source>
        <dbReference type="Proteomes" id="UP000000844"/>
    </source>
</evidence>
<dbReference type="InterPro" id="IPR047057">
    <property type="entry name" value="MerR_fam"/>
</dbReference>